<dbReference type="AlphaFoldDB" id="E3D0J8"/>
<organism evidence="1 2">
    <name type="scientific">Aminomonas paucivorans DSM 12260</name>
    <dbReference type="NCBI Taxonomy" id="584708"/>
    <lineage>
        <taxon>Bacteria</taxon>
        <taxon>Thermotogati</taxon>
        <taxon>Synergistota</taxon>
        <taxon>Synergistia</taxon>
        <taxon>Synergistales</taxon>
        <taxon>Synergistaceae</taxon>
        <taxon>Aminomonas</taxon>
    </lineage>
</organism>
<dbReference type="Proteomes" id="UP000005096">
    <property type="component" value="Chromosome"/>
</dbReference>
<reference evidence="1 2" key="1">
    <citation type="journal article" date="2010" name="Stand. Genomic Sci.">
        <title>Non-contiguous finished genome sequence of Aminomonas paucivorans type strain (GLU-3).</title>
        <authorList>
            <person name="Pitluck S."/>
            <person name="Yasawong M."/>
            <person name="Held B."/>
            <person name="Lapidus A."/>
            <person name="Nolan M."/>
            <person name="Copeland A."/>
            <person name="Lucas S."/>
            <person name="Del Rio T.G."/>
            <person name="Tice H."/>
            <person name="Cheng J.F."/>
            <person name="Chertkov O."/>
            <person name="Goodwin L."/>
            <person name="Tapia R."/>
            <person name="Han C."/>
            <person name="Liolios K."/>
            <person name="Ivanova N."/>
            <person name="Mavromatis K."/>
            <person name="Ovchinnikova G."/>
            <person name="Pati A."/>
            <person name="Chen A."/>
            <person name="Palaniappan K."/>
            <person name="Land M."/>
            <person name="Hauser L."/>
            <person name="Chang Y.J."/>
            <person name="Jeffries C.D."/>
            <person name="Pukall R."/>
            <person name="Spring S."/>
            <person name="Rohde M."/>
            <person name="Sikorski J."/>
            <person name="Goker M."/>
            <person name="Woyke T."/>
            <person name="Bristow J."/>
            <person name="Eisen J.A."/>
            <person name="Markowitz V."/>
            <person name="Hugenholtz P."/>
            <person name="Kyrpides N.C."/>
            <person name="Klenk H.P."/>
        </authorList>
    </citation>
    <scope>NUCLEOTIDE SEQUENCE [LARGE SCALE GENOMIC DNA]</scope>
    <source>
        <strain evidence="1 2">DSM 12260</strain>
    </source>
</reference>
<proteinExistence type="predicted"/>
<dbReference type="HOGENOM" id="CLU_609224_0_0_0"/>
<dbReference type="STRING" id="584708.Apau_0588"/>
<dbReference type="EMBL" id="CM001022">
    <property type="protein sequence ID" value="EFQ23017.1"/>
    <property type="molecule type" value="Genomic_DNA"/>
</dbReference>
<protein>
    <submittedName>
        <fullName evidence="1">Uncharacterized protein</fullName>
    </submittedName>
</protein>
<gene>
    <name evidence="1" type="ORF">Apau_0588</name>
</gene>
<dbReference type="PaxDb" id="584708-Apau_0588"/>
<name>E3D0J8_9BACT</name>
<evidence type="ECO:0000313" key="1">
    <source>
        <dbReference type="EMBL" id="EFQ23017.1"/>
    </source>
</evidence>
<dbReference type="RefSeq" id="WP_006300173.1">
    <property type="nucleotide sequence ID" value="NZ_CM001022.1"/>
</dbReference>
<accession>E3D0J8</accession>
<keyword evidence="2" id="KW-1185">Reference proteome</keyword>
<sequence>MRRRGLWALGFLVLLGVAWGGWKVFWRFDPAKALPRSRGAAAVLHLADGARTAELLPSISLPLPLGPFGGMGREALAPLTAVLGETALMLDGEVLRCAFLPRSDRGEELKSLLEGRTFLRSVPLSPQPKGGPTWRLELPSGESLWIQEFSRFPVHLFFLASRPEALEDMGRARKGEGRLELDRRTQGADYLWFCGEPQDSGEEVRTELAWGGDEKGFHVSFATDQVRTLLGELPEAEKPRRIAFPGRGELVGMLGVDGGLLARMAATAPGAMDAWFRALWPGGDPEVFRRALETGRLTLAWVLPPGASAPREYLCLQPGDRKERDALRARWGSAGSEISLEGFEGARVLSGARPLTLAWRDEEFWFVQGAPSELGGKATVPEALKDLPAPVNLLDLILDARGLRLARERFPLPPVLASAVPSSPKEVAALRFRLLGPVRGDFSLFFKGK</sequence>
<evidence type="ECO:0000313" key="2">
    <source>
        <dbReference type="Proteomes" id="UP000005096"/>
    </source>
</evidence>